<organism evidence="2">
    <name type="scientific">Escherichia coli</name>
    <dbReference type="NCBI Taxonomy" id="562"/>
    <lineage>
        <taxon>Bacteria</taxon>
        <taxon>Pseudomonadati</taxon>
        <taxon>Pseudomonadota</taxon>
        <taxon>Gammaproteobacteria</taxon>
        <taxon>Enterobacterales</taxon>
        <taxon>Enterobacteriaceae</taxon>
        <taxon>Escherichia</taxon>
    </lineage>
</organism>
<dbReference type="Pfam" id="PF22860">
    <property type="entry name" value="DUF7017"/>
    <property type="match status" value="1"/>
</dbReference>
<name>A0A218N3Q6_ECOLX</name>
<evidence type="ECO:0000259" key="1">
    <source>
        <dbReference type="Pfam" id="PF22707"/>
    </source>
</evidence>
<proteinExistence type="predicted"/>
<dbReference type="InterPro" id="IPR054427">
    <property type="entry name" value="S1CSD-TOTE-2"/>
</dbReference>
<protein>
    <recommendedName>
        <fullName evidence="1">TOTE conflict systems S1/CSD-like domain-containing protein</fullName>
    </recommendedName>
</protein>
<accession>A0A218N3Q6</accession>
<dbReference type="InterPro" id="IPR054283">
    <property type="entry name" value="DUF7017"/>
</dbReference>
<feature type="domain" description="TOTE conflict systems S1/CSD-like" evidence="1">
    <location>
        <begin position="418"/>
        <end position="473"/>
    </location>
</feature>
<dbReference type="Pfam" id="PF22707">
    <property type="entry name" value="S1CSD-TOTE-2"/>
    <property type="match status" value="1"/>
</dbReference>
<dbReference type="EMBL" id="KY887595">
    <property type="protein sequence ID" value="ASF80823.1"/>
    <property type="molecule type" value="Genomic_DNA"/>
</dbReference>
<evidence type="ECO:0000313" key="2">
    <source>
        <dbReference type="EMBL" id="ASF80823.1"/>
    </source>
</evidence>
<geneLocation type="plasmid" evidence="2">
    <name>pEc78</name>
</geneLocation>
<dbReference type="AlphaFoldDB" id="A0A218N3Q6"/>
<sequence>MSNRCASMNEPANRTVNNLRKSGDLQGAWEFGFQALQAAPQDTYLKGALFWVCYEFLKHQLENLNKRASSSNNYRPTDFEFEQIENLLQTIVNLDIATGGLEYKMLLVQFKKSLEWFPTLIHLVLRHQTVLFDDEAKTPFQAEKGEVPSLMLSTARQVASAWLRAREYWHLDLNQVMAFINQTREQASDTKHMMWLDYDQAKCLVVAGQYDQARELILPILRKKQKESWAWGALAATYSKQDQRLAMKFFARGIVSAHDVTFSLRLLQGIIPLLLANQQQAEASMCLKTAIAAYQAHGWKLKQELEQLSMQAWYDSGVDEKQLSPFLNSISHDALNYLHGPMEKAVAIVENIHKSGKGFQVFVNKSTSLSVRMGVHKGKQKPQAGDYVELSVASVDGNKEVVASSSSKQVDMADVSYVEGTLLIAPKGFGFVEDTFVPPFVIGNLKNETKVRALRIMSWDKSKARHNWKAIKLTELNFNEY</sequence>
<keyword evidence="2" id="KW-0614">Plasmid</keyword>
<reference evidence="2" key="1">
    <citation type="submission" date="2017-04" db="EMBL/GenBank/DDBJ databases">
        <title>Characterization of IncA/C2 plasmids, encoding IMP-like metallo-beta-lactamases, recovered from silver gulls in Australia.</title>
        <authorList>
            <person name="Papagiannitsis C.C."/>
            <person name="Dolejska M."/>
        </authorList>
    </citation>
    <scope>NUCLEOTIDE SEQUENCE</scope>
    <source>
        <strain evidence="2">Ec78</strain>
        <plasmid evidence="2">pEc78</plasmid>
    </source>
</reference>